<dbReference type="InterPro" id="IPR018270">
    <property type="entry name" value="C_nuclsd_transpt_met_bac"/>
</dbReference>
<keyword evidence="7" id="KW-0813">Transport</keyword>
<feature type="domain" description="Concentrative nucleoside transporter C-terminal" evidence="9">
    <location>
        <begin position="195"/>
        <end position="403"/>
    </location>
</feature>
<dbReference type="InterPro" id="IPR011657">
    <property type="entry name" value="CNT_C_dom"/>
</dbReference>
<dbReference type="Pfam" id="PF01773">
    <property type="entry name" value="Nucleos_tra2_N"/>
    <property type="match status" value="1"/>
</dbReference>
<feature type="transmembrane region" description="Helical" evidence="7">
    <location>
        <begin position="385"/>
        <end position="405"/>
    </location>
</feature>
<dbReference type="Pfam" id="PF07670">
    <property type="entry name" value="Gate"/>
    <property type="match status" value="1"/>
</dbReference>
<protein>
    <recommendedName>
        <fullName evidence="7">Nucleoside permease</fullName>
    </recommendedName>
</protein>
<evidence type="ECO:0000259" key="8">
    <source>
        <dbReference type="Pfam" id="PF01773"/>
    </source>
</evidence>
<comment type="subcellular location">
    <subcellularLocation>
        <location evidence="1">Cell membrane</location>
        <topology evidence="1">Multi-pass membrane protein</topology>
    </subcellularLocation>
</comment>
<feature type="transmembrane region" description="Helical" evidence="7">
    <location>
        <begin position="59"/>
        <end position="81"/>
    </location>
</feature>
<dbReference type="Proteomes" id="UP000238164">
    <property type="component" value="Chromosome 1"/>
</dbReference>
<dbReference type="InterPro" id="IPR002668">
    <property type="entry name" value="CNT_N_dom"/>
</dbReference>
<dbReference type="InterPro" id="IPR011642">
    <property type="entry name" value="Gate_dom"/>
</dbReference>
<feature type="domain" description="Nucleoside transporter/FeoB GTPase Gate" evidence="10">
    <location>
        <begin position="93"/>
        <end position="188"/>
    </location>
</feature>
<evidence type="ECO:0000256" key="4">
    <source>
        <dbReference type="ARBA" id="ARBA00022692"/>
    </source>
</evidence>
<keyword evidence="4 7" id="KW-0812">Transmembrane</keyword>
<evidence type="ECO:0000313" key="11">
    <source>
        <dbReference type="EMBL" id="SPD87312.1"/>
    </source>
</evidence>
<name>A0A2N9JIC4_9ACTN</name>
<feature type="domain" description="Concentrative nucleoside transporter N-terminal" evidence="8">
    <location>
        <begin position="8"/>
        <end position="81"/>
    </location>
</feature>
<dbReference type="InterPro" id="IPR008276">
    <property type="entry name" value="C_nuclsd_transpt"/>
</dbReference>
<feature type="transmembrane region" description="Helical" evidence="7">
    <location>
        <begin position="29"/>
        <end position="47"/>
    </location>
</feature>
<dbReference type="GO" id="GO:0015293">
    <property type="term" value="F:symporter activity"/>
    <property type="evidence" value="ECO:0007669"/>
    <property type="project" value="TreeGrafter"/>
</dbReference>
<keyword evidence="6 7" id="KW-0472">Membrane</keyword>
<proteinExistence type="inferred from homology"/>
<comment type="similarity">
    <text evidence="2 7">Belongs to the concentrative nucleoside transporter (CNT) (TC 2.A.41) family.</text>
</comment>
<evidence type="ECO:0000256" key="1">
    <source>
        <dbReference type="ARBA" id="ARBA00004651"/>
    </source>
</evidence>
<gene>
    <name evidence="11" type="primary">yutK</name>
    <name evidence="11" type="ORF">MPLG2_2282</name>
</gene>
<feature type="transmembrane region" description="Helical" evidence="7">
    <location>
        <begin position="87"/>
        <end position="112"/>
    </location>
</feature>
<evidence type="ECO:0000259" key="9">
    <source>
        <dbReference type="Pfam" id="PF07662"/>
    </source>
</evidence>
<keyword evidence="12" id="KW-1185">Reference proteome</keyword>
<evidence type="ECO:0000256" key="7">
    <source>
        <dbReference type="RuleBase" id="RU362018"/>
    </source>
</evidence>
<dbReference type="KEGG" id="mgg:MPLG2_2282"/>
<keyword evidence="5 7" id="KW-1133">Transmembrane helix</keyword>
<dbReference type="PANTHER" id="PTHR10590:SF4">
    <property type="entry name" value="SOLUTE CARRIER FAMILY 28 MEMBER 3"/>
    <property type="match status" value="1"/>
</dbReference>
<accession>A0A2N9JIC4</accession>
<dbReference type="Pfam" id="PF07662">
    <property type="entry name" value="Nucleos_tra2_C"/>
    <property type="match status" value="1"/>
</dbReference>
<evidence type="ECO:0000259" key="10">
    <source>
        <dbReference type="Pfam" id="PF07670"/>
    </source>
</evidence>
<keyword evidence="3" id="KW-1003">Cell membrane</keyword>
<dbReference type="PANTHER" id="PTHR10590">
    <property type="entry name" value="SODIUM/NUCLEOSIDE COTRANSPORTER"/>
    <property type="match status" value="1"/>
</dbReference>
<dbReference type="GO" id="GO:0005337">
    <property type="term" value="F:nucleoside transmembrane transporter activity"/>
    <property type="evidence" value="ECO:0007669"/>
    <property type="project" value="InterPro"/>
</dbReference>
<evidence type="ECO:0000256" key="5">
    <source>
        <dbReference type="ARBA" id="ARBA00022989"/>
    </source>
</evidence>
<dbReference type="OrthoDB" id="9766455at2"/>
<feature type="transmembrane region" description="Helical" evidence="7">
    <location>
        <begin position="166"/>
        <end position="188"/>
    </location>
</feature>
<evidence type="ECO:0000313" key="12">
    <source>
        <dbReference type="Proteomes" id="UP000238164"/>
    </source>
</evidence>
<dbReference type="AlphaFoldDB" id="A0A2N9JIC4"/>
<evidence type="ECO:0000256" key="2">
    <source>
        <dbReference type="ARBA" id="ARBA00009033"/>
    </source>
</evidence>
<sequence>MDRLQGVLGIAVIFGLVFAVSKYRTRINWRILGAGFALQVITAFLILKWEPGFQALQALSGGVSWLVGFANQGTTFVFGGLFNNDQIGFVFALGVLPVIIFIGALIGLLYYLRVIQWFIEIVGTAMKWLVGVSKVESVWATTVIFLGMSEAPLVIQPYLKKLTKSALFTCMVGGFASVAGSTLVGYSLLGAPLPYLIAASVMNAPSSLVIAKGLWPETEESDLDGSVRDVKDEESANVIDALARGALSGGHLAVIVGCLLIAFISMIGLANGIASGIGGWFGHPEITFDKIFGWIFAPVAWLIGVQWSEAATVGNLIGQKTVLNEFVAYSNLGPMITGNQLSPKSSLIASFALAGFANFGSIAIMIGSLGALVPERRSEVAKNGLFALLGGTLANLLNASIAGVVGS</sequence>
<dbReference type="GO" id="GO:0005886">
    <property type="term" value="C:plasma membrane"/>
    <property type="evidence" value="ECO:0007669"/>
    <property type="project" value="UniProtKB-SubCell"/>
</dbReference>
<organism evidence="11 12">
    <name type="scientific">Micropruina glycogenica</name>
    <dbReference type="NCBI Taxonomy" id="75385"/>
    <lineage>
        <taxon>Bacteria</taxon>
        <taxon>Bacillati</taxon>
        <taxon>Actinomycetota</taxon>
        <taxon>Actinomycetes</taxon>
        <taxon>Propionibacteriales</taxon>
        <taxon>Nocardioidaceae</taxon>
        <taxon>Micropruina</taxon>
    </lineage>
</organism>
<feature type="transmembrane region" description="Helical" evidence="7">
    <location>
        <begin position="347"/>
        <end position="373"/>
    </location>
</feature>
<feature type="transmembrane region" description="Helical" evidence="7">
    <location>
        <begin position="252"/>
        <end position="270"/>
    </location>
</feature>
<reference evidence="11 12" key="1">
    <citation type="submission" date="2018-02" db="EMBL/GenBank/DDBJ databases">
        <authorList>
            <person name="Cohen D.B."/>
            <person name="Kent A.D."/>
        </authorList>
    </citation>
    <scope>NUCLEOTIDE SEQUENCE [LARGE SCALE GENOMIC DNA]</scope>
    <source>
        <strain evidence="11">1</strain>
    </source>
</reference>
<dbReference type="NCBIfam" id="TIGR00804">
    <property type="entry name" value="nupC"/>
    <property type="match status" value="1"/>
</dbReference>
<evidence type="ECO:0000256" key="6">
    <source>
        <dbReference type="ARBA" id="ARBA00023136"/>
    </source>
</evidence>
<evidence type="ECO:0000256" key="3">
    <source>
        <dbReference type="ARBA" id="ARBA00022475"/>
    </source>
</evidence>
<feature type="transmembrane region" description="Helical" evidence="7">
    <location>
        <begin position="291"/>
        <end position="308"/>
    </location>
</feature>
<dbReference type="RefSeq" id="WP_105186073.1">
    <property type="nucleotide sequence ID" value="NZ_BAAAGO010000004.1"/>
</dbReference>
<dbReference type="EMBL" id="LT985188">
    <property type="protein sequence ID" value="SPD87312.1"/>
    <property type="molecule type" value="Genomic_DNA"/>
</dbReference>